<evidence type="ECO:0000256" key="1">
    <source>
        <dbReference type="ARBA" id="ARBA00023125"/>
    </source>
</evidence>
<evidence type="ECO:0000259" key="3">
    <source>
        <dbReference type="Pfam" id="PF23359"/>
    </source>
</evidence>
<dbReference type="InterPro" id="IPR042261">
    <property type="entry name" value="Lsr2-like_dimerization"/>
</dbReference>
<proteinExistence type="predicted"/>
<dbReference type="GO" id="GO:0016746">
    <property type="term" value="F:acyltransferase activity"/>
    <property type="evidence" value="ECO:0007669"/>
    <property type="project" value="InterPro"/>
</dbReference>
<dbReference type="InterPro" id="IPR024412">
    <property type="entry name" value="Lsr2_dim_dom"/>
</dbReference>
<evidence type="ECO:0000259" key="2">
    <source>
        <dbReference type="Pfam" id="PF11774"/>
    </source>
</evidence>
<gene>
    <name evidence="4" type="ORF">SAMN04515671_1972</name>
</gene>
<keyword evidence="5" id="KW-1185">Reference proteome</keyword>
<evidence type="ECO:0000313" key="4">
    <source>
        <dbReference type="EMBL" id="SDO77970.1"/>
    </source>
</evidence>
<protein>
    <submittedName>
        <fullName evidence="4">Lsr2 protein</fullName>
    </submittedName>
</protein>
<name>A0A1H0MCS9_9ACTN</name>
<dbReference type="InterPro" id="IPR055370">
    <property type="entry name" value="Lsr2_DNA-bd"/>
</dbReference>
<reference evidence="4 5" key="1">
    <citation type="submission" date="2016-10" db="EMBL/GenBank/DDBJ databases">
        <authorList>
            <person name="de Groot N.N."/>
        </authorList>
    </citation>
    <scope>NUCLEOTIDE SEQUENCE [LARGE SCALE GENOMIC DNA]</scope>
    <source>
        <strain evidence="5">P4-7,KCTC 19426,CECT 7604</strain>
    </source>
</reference>
<dbReference type="EMBL" id="LT629710">
    <property type="protein sequence ID" value="SDO77970.1"/>
    <property type="molecule type" value="Genomic_DNA"/>
</dbReference>
<evidence type="ECO:0000313" key="5">
    <source>
        <dbReference type="Proteomes" id="UP000198741"/>
    </source>
</evidence>
<dbReference type="OrthoDB" id="4113332at2"/>
<dbReference type="Gene3D" id="3.30.60.230">
    <property type="entry name" value="Lsr2, dimerization domain"/>
    <property type="match status" value="1"/>
</dbReference>
<organism evidence="4 5">
    <name type="scientific">Nakamurella panacisegetis</name>
    <dbReference type="NCBI Taxonomy" id="1090615"/>
    <lineage>
        <taxon>Bacteria</taxon>
        <taxon>Bacillati</taxon>
        <taxon>Actinomycetota</taxon>
        <taxon>Actinomycetes</taxon>
        <taxon>Nakamurellales</taxon>
        <taxon>Nakamurellaceae</taxon>
        <taxon>Nakamurella</taxon>
    </lineage>
</organism>
<dbReference type="Proteomes" id="UP000198741">
    <property type="component" value="Chromosome I"/>
</dbReference>
<dbReference type="Pfam" id="PF11774">
    <property type="entry name" value="Lsr2"/>
    <property type="match status" value="1"/>
</dbReference>
<dbReference type="RefSeq" id="WP_090481812.1">
    <property type="nucleotide sequence ID" value="NZ_LT629710.1"/>
</dbReference>
<dbReference type="Pfam" id="PF23359">
    <property type="entry name" value="Lsr2_DNA-bd"/>
    <property type="match status" value="1"/>
</dbReference>
<sequence length="113" mass="11841">MAQVTNVKLLDDLDGSKAVETISFGIDGVGYEIDLNLKNAKALRKAMAEFVAAGRHLKVPAAGSAARSTSRSRSAGPDAAVIRQWANENGVPVSVRGRVSADVRAQYMAATGQ</sequence>
<dbReference type="InterPro" id="IPR036625">
    <property type="entry name" value="E3-bd_dom_sf"/>
</dbReference>
<dbReference type="STRING" id="1090615.SAMN04515671_1972"/>
<dbReference type="AlphaFoldDB" id="A0A1H0MCS9"/>
<dbReference type="GO" id="GO:0003677">
    <property type="term" value="F:DNA binding"/>
    <property type="evidence" value="ECO:0007669"/>
    <property type="project" value="UniProtKB-KW"/>
</dbReference>
<keyword evidence="1" id="KW-0238">DNA-binding</keyword>
<feature type="domain" description="Lsr2 dimerization" evidence="2">
    <location>
        <begin position="1"/>
        <end position="56"/>
    </location>
</feature>
<dbReference type="Gene3D" id="4.10.320.10">
    <property type="entry name" value="E3-binding domain"/>
    <property type="match status" value="1"/>
</dbReference>
<accession>A0A1H0MCS9</accession>
<feature type="domain" description="Lsr2 DNA-binding" evidence="3">
    <location>
        <begin position="75"/>
        <end position="110"/>
    </location>
</feature>